<dbReference type="InterPro" id="IPR027417">
    <property type="entry name" value="P-loop_NTPase"/>
</dbReference>
<accession>A0A356LKK3</accession>
<dbReference type="InterPro" id="IPR021871">
    <property type="entry name" value="DUF3482"/>
</dbReference>
<evidence type="ECO:0000313" key="2">
    <source>
        <dbReference type="EMBL" id="HBP31506.1"/>
    </source>
</evidence>
<feature type="domain" description="G" evidence="1">
    <location>
        <begin position="10"/>
        <end position="156"/>
    </location>
</feature>
<dbReference type="Pfam" id="PF01926">
    <property type="entry name" value="MMR_HSR1"/>
    <property type="match status" value="1"/>
</dbReference>
<gene>
    <name evidence="2" type="ORF">DD666_19110</name>
</gene>
<dbReference type="GO" id="GO:0005829">
    <property type="term" value="C:cytosol"/>
    <property type="evidence" value="ECO:0007669"/>
    <property type="project" value="TreeGrafter"/>
</dbReference>
<dbReference type="EMBL" id="DOEK01000040">
    <property type="protein sequence ID" value="HBP31506.1"/>
    <property type="molecule type" value="Genomic_DNA"/>
</dbReference>
<dbReference type="Proteomes" id="UP000264036">
    <property type="component" value="Unassembled WGS sequence"/>
</dbReference>
<dbReference type="GO" id="GO:0005525">
    <property type="term" value="F:GTP binding"/>
    <property type="evidence" value="ECO:0007669"/>
    <property type="project" value="InterPro"/>
</dbReference>
<organism evidence="2 3">
    <name type="scientific">Advenella kashmirensis</name>
    <dbReference type="NCBI Taxonomy" id="310575"/>
    <lineage>
        <taxon>Bacteria</taxon>
        <taxon>Pseudomonadati</taxon>
        <taxon>Pseudomonadota</taxon>
        <taxon>Betaproteobacteria</taxon>
        <taxon>Burkholderiales</taxon>
        <taxon>Alcaligenaceae</taxon>
    </lineage>
</organism>
<dbReference type="SUPFAM" id="SSF52540">
    <property type="entry name" value="P-loop containing nucleoside triphosphate hydrolases"/>
    <property type="match status" value="1"/>
</dbReference>
<dbReference type="GO" id="GO:0030488">
    <property type="term" value="P:tRNA methylation"/>
    <property type="evidence" value="ECO:0007669"/>
    <property type="project" value="TreeGrafter"/>
</dbReference>
<comment type="caution">
    <text evidence="2">The sequence shown here is derived from an EMBL/GenBank/DDBJ whole genome shotgun (WGS) entry which is preliminary data.</text>
</comment>
<dbReference type="AlphaFoldDB" id="A0A356LKK3"/>
<dbReference type="PANTHER" id="PTHR42714">
    <property type="entry name" value="TRNA MODIFICATION GTPASE GTPBP3"/>
    <property type="match status" value="1"/>
</dbReference>
<protein>
    <submittedName>
        <fullName evidence="2">DUF3482 domain-containing protein</fullName>
    </submittedName>
</protein>
<reference evidence="2 3" key="1">
    <citation type="journal article" date="2018" name="Nat. Biotechnol.">
        <title>A standardized bacterial taxonomy based on genome phylogeny substantially revises the tree of life.</title>
        <authorList>
            <person name="Parks D.H."/>
            <person name="Chuvochina M."/>
            <person name="Waite D.W."/>
            <person name="Rinke C."/>
            <person name="Skarshewski A."/>
            <person name="Chaumeil P.A."/>
            <person name="Hugenholtz P."/>
        </authorList>
    </citation>
    <scope>NUCLEOTIDE SEQUENCE [LARGE SCALE GENOMIC DNA]</scope>
    <source>
        <strain evidence="2">UBA10707</strain>
    </source>
</reference>
<dbReference type="GO" id="GO:0002098">
    <property type="term" value="P:tRNA wobble uridine modification"/>
    <property type="evidence" value="ECO:0007669"/>
    <property type="project" value="TreeGrafter"/>
</dbReference>
<evidence type="ECO:0000259" key="1">
    <source>
        <dbReference type="Pfam" id="PF01926"/>
    </source>
</evidence>
<dbReference type="Pfam" id="PF11981">
    <property type="entry name" value="DUF3482"/>
    <property type="match status" value="1"/>
</dbReference>
<dbReference type="PANTHER" id="PTHR42714:SF7">
    <property type="entry name" value="G DOMAIN-CONTAINING PROTEIN"/>
    <property type="match status" value="1"/>
</dbReference>
<dbReference type="InterPro" id="IPR006073">
    <property type="entry name" value="GTP-bd"/>
</dbReference>
<proteinExistence type="predicted"/>
<dbReference type="Gene3D" id="3.40.50.300">
    <property type="entry name" value="P-loop containing nucleotide triphosphate hydrolases"/>
    <property type="match status" value="1"/>
</dbReference>
<sequence>MTTTNTALRLAVVGHTNTGKTSLLRTLTHDAGFGQVSDAPGTTRHVEGARLLLNGVAAVELYDTPGLEDGIGLLDYLDQLQTQTGSRHDGPESIARFLDSPESKRRFEQEARVLNKLIGCDAGLYVIDVRDPVLAKHKDELAILARCGKPLVPVLNFINDAHARKQDWKETLARLGLHVVIEFDTVAPALDGEAQLYQKLALVLDTHAATLQALSEDVGVQRERRRNAAFALVADMLIDVAALRLSSQTDDDSVKNSTRLMQDKVRQREQAGIKALLTHYRFRPEDYPGQPLPLEGGRWNMDLFNPQALLDTGIHVGKGFAAGAMAGAAVDVFTAGLSLGTAALIGGVLGSVWQGTDKLGKRLYGRLQGFHEITVEDSILRLLAIRAHQLIRALELRGHADMAPVQISMQAVQDELKEQALPEQLQEARSHPEWSRLGDHFSPGSRRNVAVGQLGRTLARIGTQ</sequence>
<name>A0A356LKK3_9BURK</name>
<evidence type="ECO:0000313" key="3">
    <source>
        <dbReference type="Proteomes" id="UP000264036"/>
    </source>
</evidence>